<organism evidence="2 3">
    <name type="scientific">Roseococcus suduntuyensis</name>
    <dbReference type="NCBI Taxonomy" id="455361"/>
    <lineage>
        <taxon>Bacteria</taxon>
        <taxon>Pseudomonadati</taxon>
        <taxon>Pseudomonadota</taxon>
        <taxon>Alphaproteobacteria</taxon>
        <taxon>Acetobacterales</taxon>
        <taxon>Roseomonadaceae</taxon>
        <taxon>Roseococcus</taxon>
    </lineage>
</organism>
<dbReference type="InterPro" id="IPR001611">
    <property type="entry name" value="Leu-rich_rpt"/>
</dbReference>
<keyword evidence="1" id="KW-0472">Membrane</keyword>
<gene>
    <name evidence="2" type="ORF">GGQ83_003470</name>
</gene>
<keyword evidence="3" id="KW-1185">Reference proteome</keyword>
<evidence type="ECO:0000313" key="2">
    <source>
        <dbReference type="EMBL" id="MBB3900003.1"/>
    </source>
</evidence>
<accession>A0A840AHF0</accession>
<dbReference type="SUPFAM" id="SSF52047">
    <property type="entry name" value="RNI-like"/>
    <property type="match status" value="1"/>
</dbReference>
<dbReference type="InterPro" id="IPR032675">
    <property type="entry name" value="LRR_dom_sf"/>
</dbReference>
<protein>
    <recommendedName>
        <fullName evidence="4">Leucine-rich repeat domain-containing protein</fullName>
    </recommendedName>
</protein>
<keyword evidence="1" id="KW-1133">Transmembrane helix</keyword>
<proteinExistence type="predicted"/>
<feature type="transmembrane region" description="Helical" evidence="1">
    <location>
        <begin position="74"/>
        <end position="96"/>
    </location>
</feature>
<evidence type="ECO:0000256" key="1">
    <source>
        <dbReference type="SAM" id="Phobius"/>
    </source>
</evidence>
<reference evidence="2 3" key="1">
    <citation type="submission" date="2020-08" db="EMBL/GenBank/DDBJ databases">
        <title>Genomic Encyclopedia of Type Strains, Phase IV (KMG-IV): sequencing the most valuable type-strain genomes for metagenomic binning, comparative biology and taxonomic classification.</title>
        <authorList>
            <person name="Goeker M."/>
        </authorList>
    </citation>
    <scope>NUCLEOTIDE SEQUENCE [LARGE SCALE GENOMIC DNA]</scope>
    <source>
        <strain evidence="2 3">DSM 19979</strain>
    </source>
</reference>
<dbReference type="AlphaFoldDB" id="A0A840AHF0"/>
<feature type="transmembrane region" description="Helical" evidence="1">
    <location>
        <begin position="39"/>
        <end position="62"/>
    </location>
</feature>
<evidence type="ECO:0008006" key="4">
    <source>
        <dbReference type="Google" id="ProtNLM"/>
    </source>
</evidence>
<comment type="caution">
    <text evidence="2">The sequence shown here is derived from an EMBL/GenBank/DDBJ whole genome shotgun (WGS) entry which is preliminary data.</text>
</comment>
<name>A0A840AHF0_9PROT</name>
<keyword evidence="1" id="KW-0812">Transmembrane</keyword>
<dbReference type="Proteomes" id="UP000553193">
    <property type="component" value="Unassembled WGS sequence"/>
</dbReference>
<dbReference type="RefSeq" id="WP_184386228.1">
    <property type="nucleotide sequence ID" value="NZ_JACIDJ010000007.1"/>
</dbReference>
<dbReference type="EMBL" id="JACIDJ010000007">
    <property type="protein sequence ID" value="MBB3900003.1"/>
    <property type="molecule type" value="Genomic_DNA"/>
</dbReference>
<sequence>MTSLLRVLVGFTVILAVLALPLTVAVVVASGHKVMEDGAWLRGAGLAVLAVFPVVALVLAWLAWRRRETPRAGFVRLAGVPVWGGLGAALLVVAQLTAPPAAPLARPPEDLRALAGFLADPSAPLVLDLRGRGLRHIPDAVLADRRLHELDLRDNNLTALPDALKSNPALRLVRIGGNPIPPEEVRRFGFALLAAENRMVISN</sequence>
<dbReference type="PROSITE" id="PS51450">
    <property type="entry name" value="LRR"/>
    <property type="match status" value="1"/>
</dbReference>
<evidence type="ECO:0000313" key="3">
    <source>
        <dbReference type="Proteomes" id="UP000553193"/>
    </source>
</evidence>
<dbReference type="Gene3D" id="3.80.10.10">
    <property type="entry name" value="Ribonuclease Inhibitor"/>
    <property type="match status" value="1"/>
</dbReference>